<dbReference type="Pfam" id="PF05960">
    <property type="entry name" value="DUF885"/>
    <property type="match status" value="1"/>
</dbReference>
<proteinExistence type="predicted"/>
<evidence type="ECO:0000313" key="3">
    <source>
        <dbReference type="EMBL" id="ABE55190.1"/>
    </source>
</evidence>
<evidence type="ECO:0000256" key="1">
    <source>
        <dbReference type="SAM" id="MobiDB-lite"/>
    </source>
</evidence>
<feature type="chain" id="PRO_5004181565" description="Lipoprotein" evidence="2">
    <location>
        <begin position="20"/>
        <end position="609"/>
    </location>
</feature>
<dbReference type="KEGG" id="sdn:Sden_1907"/>
<dbReference type="PROSITE" id="PS51257">
    <property type="entry name" value="PROKAR_LIPOPROTEIN"/>
    <property type="match status" value="1"/>
</dbReference>
<dbReference type="EMBL" id="CP000302">
    <property type="protein sequence ID" value="ABE55190.1"/>
    <property type="molecule type" value="Genomic_DNA"/>
</dbReference>
<keyword evidence="4" id="KW-1185">Reference proteome</keyword>
<dbReference type="PANTHER" id="PTHR33361">
    <property type="entry name" value="GLR0591 PROTEIN"/>
    <property type="match status" value="1"/>
</dbReference>
<dbReference type="PANTHER" id="PTHR33361:SF15">
    <property type="entry name" value="DUF885 FAMILY LIPOPROTEIN"/>
    <property type="match status" value="1"/>
</dbReference>
<gene>
    <name evidence="3" type="ordered locus">Sden_1907</name>
</gene>
<feature type="region of interest" description="Disordered" evidence="1">
    <location>
        <begin position="22"/>
        <end position="47"/>
    </location>
</feature>
<dbReference type="RefSeq" id="WP_011496346.1">
    <property type="nucleotide sequence ID" value="NC_007954.1"/>
</dbReference>
<protein>
    <recommendedName>
        <fullName evidence="5">Lipoprotein</fullName>
    </recommendedName>
</protein>
<evidence type="ECO:0008006" key="5">
    <source>
        <dbReference type="Google" id="ProtNLM"/>
    </source>
</evidence>
<accession>Q12MY6</accession>
<dbReference type="STRING" id="318161.Sden_1907"/>
<dbReference type="eggNOG" id="COG4805">
    <property type="taxonomic scope" value="Bacteria"/>
</dbReference>
<name>Q12MY6_SHEDO</name>
<dbReference type="OrthoDB" id="9769898at2"/>
<dbReference type="InterPro" id="IPR010281">
    <property type="entry name" value="DUF885"/>
</dbReference>
<sequence>MKKAPLVLAISLAIFGLSACNKAPDSETQSKTPKATEVVASETPNAATTTQTQAEIATFAHFSEQFIDALWTLSPTWALYSGKHINDGYLEIPNEAGRNNTLAFVKAQQDKLAQFDKAALTAQELIDYELVSNLLSSMQWEVERFKSWQWDPSSYNVSGGFAQLINEEFAPLDERLSSVLARMEHVPAYYQAARENIDKPTLEHTQLAIMQNQGAFSVFSDDLLAKAMASRLSDEDKTLFKSRFDASVNAIKQHIDWLTELEKGLTPETARSFRIGETLYEEKFAFDIQSGMTAKQLYYKALDDKNTVQAEMAKITDKIWAKHMKTPKPVDSQLAIKALIDTLSAKHVSRDKFVDEVRAQIPELIKFVNDKNLLTLDPNKPLVVRETPEYMRGFAGASISAPGPYEQAANTYYNVTPLDGMSDESAESYLREYNHWILQVLNIHEAIPGHYSQLVYSNQSPSLIKSLFGNGAMVEGWAVYTERMMLEQGYGDFEPEMWLMYYKWNLRVIANTILDYSIQVKGMTQAQAIDFMTQEAFQQQAEAEGKWRRATLSQVQLTSYYAGFREIYDLREAMAHSQGEMFELKQFHEQFLSYGSAPVKYIKQLMQQQ</sequence>
<keyword evidence="2" id="KW-0732">Signal</keyword>
<organism evidence="3 4">
    <name type="scientific">Shewanella denitrificans (strain OS217 / ATCC BAA-1090 / DSM 15013)</name>
    <dbReference type="NCBI Taxonomy" id="318161"/>
    <lineage>
        <taxon>Bacteria</taxon>
        <taxon>Pseudomonadati</taxon>
        <taxon>Pseudomonadota</taxon>
        <taxon>Gammaproteobacteria</taxon>
        <taxon>Alteromonadales</taxon>
        <taxon>Shewanellaceae</taxon>
        <taxon>Shewanella</taxon>
    </lineage>
</organism>
<evidence type="ECO:0000256" key="2">
    <source>
        <dbReference type="SAM" id="SignalP"/>
    </source>
</evidence>
<dbReference type="Proteomes" id="UP000001982">
    <property type="component" value="Chromosome"/>
</dbReference>
<evidence type="ECO:0000313" key="4">
    <source>
        <dbReference type="Proteomes" id="UP000001982"/>
    </source>
</evidence>
<dbReference type="AlphaFoldDB" id="Q12MY6"/>
<dbReference type="HOGENOM" id="CLU_028527_0_0_6"/>
<feature type="signal peptide" evidence="2">
    <location>
        <begin position="1"/>
        <end position="19"/>
    </location>
</feature>
<reference evidence="3 4" key="1">
    <citation type="submission" date="2006-03" db="EMBL/GenBank/DDBJ databases">
        <title>Complete sequence of Shewanella denitrificans OS217.</title>
        <authorList>
            <consortium name="US DOE Joint Genome Institute"/>
            <person name="Copeland A."/>
            <person name="Lucas S."/>
            <person name="Lapidus A."/>
            <person name="Barry K."/>
            <person name="Detter J.C."/>
            <person name="Glavina del Rio T."/>
            <person name="Hammon N."/>
            <person name="Israni S."/>
            <person name="Dalin E."/>
            <person name="Tice H."/>
            <person name="Pitluck S."/>
            <person name="Brettin T."/>
            <person name="Bruce D."/>
            <person name="Han C."/>
            <person name="Tapia R."/>
            <person name="Gilna P."/>
            <person name="Kiss H."/>
            <person name="Schmutz J."/>
            <person name="Larimer F."/>
            <person name="Land M."/>
            <person name="Hauser L."/>
            <person name="Kyrpides N."/>
            <person name="Lykidis A."/>
            <person name="Richardson P."/>
        </authorList>
    </citation>
    <scope>NUCLEOTIDE SEQUENCE [LARGE SCALE GENOMIC DNA]</scope>
    <source>
        <strain evidence="4">OS217 / ATCC BAA-1090 / DSM 15013</strain>
    </source>
</reference>